<evidence type="ECO:0000313" key="2">
    <source>
        <dbReference type="Proteomes" id="UP001519460"/>
    </source>
</evidence>
<evidence type="ECO:0000313" key="1">
    <source>
        <dbReference type="EMBL" id="KAK7441513.1"/>
    </source>
</evidence>
<accession>A0ABD0IZK8</accession>
<sequence length="390" mass="44652">MKKKIGQFMEAVNGMLNDKGGGVIIHVNEPELLGQFDEKIDDRLMQLIPDDTLFHDNFERFFHDKNHVVFRVKPRSKDRPLSTLDFNSKVSSNKGQADPSQFQVRAVIRNAMQPPSQQRHRTNTQHSIAFTKDQQVMVRQSPFTEPFQESMSMQAKRVCLDNIRLSASGKLDAKNLANYCWNDVRLPQYISAFAKIRNGGSIFLGVMEEDKPKLWTQVQSAEVDGLFTVHDSDFKVWKENEENEDSKMVYHVAKEDAVPDKKTKPSGKFMCQGVCLTKDEQKLFCKNIQEKIRTDMLWLGLSKPINPVTIHFHDVTNGPADMCVIEIQVDFFHGVAFHHDKGPVSYKCFGPTGQIEQIQLEVWVHENGGTMKDWAEEGEPYLNTQTPEFS</sequence>
<evidence type="ECO:0008006" key="3">
    <source>
        <dbReference type="Google" id="ProtNLM"/>
    </source>
</evidence>
<keyword evidence="2" id="KW-1185">Reference proteome</keyword>
<dbReference type="Proteomes" id="UP001519460">
    <property type="component" value="Unassembled WGS sequence"/>
</dbReference>
<gene>
    <name evidence="1" type="ORF">BaRGS_00040573</name>
</gene>
<comment type="caution">
    <text evidence="1">The sequence shown here is derived from an EMBL/GenBank/DDBJ whole genome shotgun (WGS) entry which is preliminary data.</text>
</comment>
<protein>
    <recommendedName>
        <fullName evidence="3">Schlafen AlbA-2 domain-containing protein</fullName>
    </recommendedName>
</protein>
<name>A0ABD0IZK8_9CAEN</name>
<dbReference type="AlphaFoldDB" id="A0ABD0IZK8"/>
<organism evidence="1 2">
    <name type="scientific">Batillaria attramentaria</name>
    <dbReference type="NCBI Taxonomy" id="370345"/>
    <lineage>
        <taxon>Eukaryota</taxon>
        <taxon>Metazoa</taxon>
        <taxon>Spiralia</taxon>
        <taxon>Lophotrochozoa</taxon>
        <taxon>Mollusca</taxon>
        <taxon>Gastropoda</taxon>
        <taxon>Caenogastropoda</taxon>
        <taxon>Sorbeoconcha</taxon>
        <taxon>Cerithioidea</taxon>
        <taxon>Batillariidae</taxon>
        <taxon>Batillaria</taxon>
    </lineage>
</organism>
<proteinExistence type="predicted"/>
<dbReference type="EMBL" id="JACVVK020000851">
    <property type="protein sequence ID" value="KAK7441513.1"/>
    <property type="molecule type" value="Genomic_DNA"/>
</dbReference>
<reference evidence="1 2" key="1">
    <citation type="journal article" date="2023" name="Sci. Data">
        <title>Genome assembly of the Korean intertidal mud-creeper Batillaria attramentaria.</title>
        <authorList>
            <person name="Patra A.K."/>
            <person name="Ho P.T."/>
            <person name="Jun S."/>
            <person name="Lee S.J."/>
            <person name="Kim Y."/>
            <person name="Won Y.J."/>
        </authorList>
    </citation>
    <scope>NUCLEOTIDE SEQUENCE [LARGE SCALE GENOMIC DNA]</scope>
    <source>
        <strain evidence="1">Wonlab-2016</strain>
    </source>
</reference>